<dbReference type="GO" id="GO:0004222">
    <property type="term" value="F:metalloendopeptidase activity"/>
    <property type="evidence" value="ECO:0007669"/>
    <property type="project" value="InterPro"/>
</dbReference>
<evidence type="ECO:0000313" key="10">
    <source>
        <dbReference type="Proteomes" id="UP000041254"/>
    </source>
</evidence>
<evidence type="ECO:0000256" key="2">
    <source>
        <dbReference type="ARBA" id="ARBA00005860"/>
    </source>
</evidence>
<dbReference type="AlphaFoldDB" id="A0A0G4EFP2"/>
<keyword evidence="5" id="KW-0378">Hydrolase</keyword>
<comment type="similarity">
    <text evidence="2">Belongs to the peptidase M8 family.</text>
</comment>
<evidence type="ECO:0000313" key="9">
    <source>
        <dbReference type="EMBL" id="CEL95330.1"/>
    </source>
</evidence>
<keyword evidence="4" id="KW-0479">Metal-binding</keyword>
<dbReference type="GO" id="GO:0046872">
    <property type="term" value="F:metal ion binding"/>
    <property type="evidence" value="ECO:0007669"/>
    <property type="project" value="UniProtKB-KW"/>
</dbReference>
<dbReference type="GO" id="GO:0006508">
    <property type="term" value="P:proteolysis"/>
    <property type="evidence" value="ECO:0007669"/>
    <property type="project" value="UniProtKB-KW"/>
</dbReference>
<dbReference type="InterPro" id="IPR013783">
    <property type="entry name" value="Ig-like_fold"/>
</dbReference>
<reference evidence="9 10" key="1">
    <citation type="submission" date="2014-11" db="EMBL/GenBank/DDBJ databases">
        <authorList>
            <person name="Zhu J."/>
            <person name="Qi W."/>
            <person name="Song R."/>
        </authorList>
    </citation>
    <scope>NUCLEOTIDE SEQUENCE [LARGE SCALE GENOMIC DNA]</scope>
</reference>
<protein>
    <submittedName>
        <fullName evidence="9">Uncharacterized protein</fullName>
    </submittedName>
</protein>
<keyword evidence="10" id="KW-1185">Reference proteome</keyword>
<name>A0A0G4EFP2_VITBC</name>
<dbReference type="SUPFAM" id="SSF55486">
    <property type="entry name" value="Metalloproteases ('zincins'), catalytic domain"/>
    <property type="match status" value="1"/>
</dbReference>
<dbReference type="STRING" id="1169540.A0A0G4EFP2"/>
<dbReference type="PhylomeDB" id="A0A0G4EFP2"/>
<keyword evidence="7" id="KW-0482">Metalloprotease</keyword>
<comment type="cofactor">
    <cofactor evidence="1">
        <name>Zn(2+)</name>
        <dbReference type="ChEBI" id="CHEBI:29105"/>
    </cofactor>
</comment>
<keyword evidence="3" id="KW-0645">Protease</keyword>
<evidence type="ECO:0000256" key="7">
    <source>
        <dbReference type="ARBA" id="ARBA00023049"/>
    </source>
</evidence>
<keyword evidence="6" id="KW-0862">Zinc</keyword>
<feature type="region of interest" description="Disordered" evidence="8">
    <location>
        <begin position="320"/>
        <end position="395"/>
    </location>
</feature>
<evidence type="ECO:0000256" key="3">
    <source>
        <dbReference type="ARBA" id="ARBA00022670"/>
    </source>
</evidence>
<dbReference type="GO" id="GO:0007155">
    <property type="term" value="P:cell adhesion"/>
    <property type="evidence" value="ECO:0007669"/>
    <property type="project" value="InterPro"/>
</dbReference>
<sequence length="422" mass="43173">MCLCRDHCSQNRVAKGICALSDFSTVGLTVPQWGQYFSDDPYLAGSDAAVDYCPVKVPYGNGDCTDIGNYQSWNAVYGNIYGQSSRCFDSSLLRPNYGYTPGKTADTLDGQCFARTCIEGPAGPGGTKTFVAVEFNVLTDDAGTEVTLRCDAGEVGTRKTVAGMQGVVECPSVDQICWGYPCENGGVWKNHRCVRTLGFIGSRCTIPDRADLRLTTPSHYHYEPSQITLLAGNYHELTPSVQGSPASFSAVTQLPLGMTIDPATGVIKGVPSSALPCTPFTLSAAKGIEEARALVFLAVVSDSSAKPTSVWSDCAAWSEGTQGTAAPTPAPADAAPTSHPQPSVTTTPGNNGGGGNTSGGGGSVTQAPGGTGGAPGGGDGGDDTSGGDVGDDPDNAAVGRWGVGGWAVLVGVLAVLAAMYAG</sequence>
<feature type="compositionally biased region" description="Low complexity" evidence="8">
    <location>
        <begin position="324"/>
        <end position="349"/>
    </location>
</feature>
<gene>
    <name evidence="9" type="ORF">Vbra_11760</name>
</gene>
<dbReference type="GO" id="GO:0016020">
    <property type="term" value="C:membrane"/>
    <property type="evidence" value="ECO:0007669"/>
    <property type="project" value="InterPro"/>
</dbReference>
<feature type="compositionally biased region" description="Gly residues" evidence="8">
    <location>
        <begin position="350"/>
        <end position="388"/>
    </location>
</feature>
<dbReference type="Pfam" id="PF05345">
    <property type="entry name" value="He_PIG"/>
    <property type="match status" value="1"/>
</dbReference>
<evidence type="ECO:0000256" key="8">
    <source>
        <dbReference type="SAM" id="MobiDB-lite"/>
    </source>
</evidence>
<dbReference type="Proteomes" id="UP000041254">
    <property type="component" value="Unassembled WGS sequence"/>
</dbReference>
<organism evidence="9 10">
    <name type="scientific">Vitrella brassicaformis (strain CCMP3155)</name>
    <dbReference type="NCBI Taxonomy" id="1169540"/>
    <lineage>
        <taxon>Eukaryota</taxon>
        <taxon>Sar</taxon>
        <taxon>Alveolata</taxon>
        <taxon>Colpodellida</taxon>
        <taxon>Vitrellaceae</taxon>
        <taxon>Vitrella</taxon>
    </lineage>
</organism>
<dbReference type="InParanoid" id="A0A0G4EFP2"/>
<proteinExistence type="inferred from homology"/>
<evidence type="ECO:0000256" key="6">
    <source>
        <dbReference type="ARBA" id="ARBA00022833"/>
    </source>
</evidence>
<evidence type="ECO:0000256" key="4">
    <source>
        <dbReference type="ARBA" id="ARBA00022723"/>
    </source>
</evidence>
<dbReference type="Pfam" id="PF01457">
    <property type="entry name" value="Peptidase_M8"/>
    <property type="match status" value="1"/>
</dbReference>
<dbReference type="EMBL" id="CDMY01000227">
    <property type="protein sequence ID" value="CEL95330.1"/>
    <property type="molecule type" value="Genomic_DNA"/>
</dbReference>
<dbReference type="VEuPathDB" id="CryptoDB:Vbra_11760"/>
<accession>A0A0G4EFP2</accession>
<dbReference type="Gene3D" id="2.10.55.10">
    <property type="entry name" value="Leishmanolysin domain 3"/>
    <property type="match status" value="1"/>
</dbReference>
<evidence type="ECO:0000256" key="1">
    <source>
        <dbReference type="ARBA" id="ARBA00001947"/>
    </source>
</evidence>
<dbReference type="Gene3D" id="2.60.40.10">
    <property type="entry name" value="Immunoglobulins"/>
    <property type="match status" value="1"/>
</dbReference>
<evidence type="ECO:0000256" key="5">
    <source>
        <dbReference type="ARBA" id="ARBA00022801"/>
    </source>
</evidence>
<dbReference type="InterPro" id="IPR001577">
    <property type="entry name" value="Peptidase_M8"/>
</dbReference>